<feature type="domain" description="Signal transduction histidine kinase internal region" evidence="3">
    <location>
        <begin position="465"/>
        <end position="545"/>
    </location>
</feature>
<dbReference type="InterPro" id="IPR036890">
    <property type="entry name" value="HATPase_C_sf"/>
</dbReference>
<dbReference type="PROSITE" id="PS50005">
    <property type="entry name" value="TPR"/>
    <property type="match status" value="2"/>
</dbReference>
<dbReference type="Pfam" id="PF13424">
    <property type="entry name" value="TPR_12"/>
    <property type="match status" value="2"/>
</dbReference>
<keyword evidence="2" id="KW-0812">Transmembrane</keyword>
<dbReference type="Gene3D" id="1.25.40.10">
    <property type="entry name" value="Tetratricopeptide repeat domain"/>
    <property type="match status" value="2"/>
</dbReference>
<keyword evidence="2" id="KW-1133">Transmembrane helix</keyword>
<dbReference type="Gene3D" id="3.30.565.10">
    <property type="entry name" value="Histidine kinase-like ATPase, C-terminal domain"/>
    <property type="match status" value="1"/>
</dbReference>
<keyword evidence="2" id="KW-0472">Membrane</keyword>
<dbReference type="EMBL" id="BAABCA010000002">
    <property type="protein sequence ID" value="GAA4233329.1"/>
    <property type="molecule type" value="Genomic_DNA"/>
</dbReference>
<proteinExistence type="predicted"/>
<feature type="repeat" description="TPR" evidence="1">
    <location>
        <begin position="270"/>
        <end position="303"/>
    </location>
</feature>
<dbReference type="PANTHER" id="PTHR34220:SF7">
    <property type="entry name" value="SENSOR HISTIDINE KINASE YPDA"/>
    <property type="match status" value="1"/>
</dbReference>
<feature type="repeat" description="TPR" evidence="1">
    <location>
        <begin position="190"/>
        <end position="223"/>
    </location>
</feature>
<comment type="caution">
    <text evidence="4">The sequence shown here is derived from an EMBL/GenBank/DDBJ whole genome shotgun (WGS) entry which is preliminary data.</text>
</comment>
<evidence type="ECO:0000256" key="2">
    <source>
        <dbReference type="SAM" id="Phobius"/>
    </source>
</evidence>
<dbReference type="InterPro" id="IPR011990">
    <property type="entry name" value="TPR-like_helical_dom_sf"/>
</dbReference>
<feature type="transmembrane region" description="Helical" evidence="2">
    <location>
        <begin position="431"/>
        <end position="450"/>
    </location>
</feature>
<dbReference type="PANTHER" id="PTHR34220">
    <property type="entry name" value="SENSOR HISTIDINE KINASE YPDA"/>
    <property type="match status" value="1"/>
</dbReference>
<keyword evidence="1" id="KW-0802">TPR repeat</keyword>
<reference evidence="5" key="1">
    <citation type="journal article" date="2019" name="Int. J. Syst. Evol. Microbiol.">
        <title>The Global Catalogue of Microorganisms (GCM) 10K type strain sequencing project: providing services to taxonomists for standard genome sequencing and annotation.</title>
        <authorList>
            <consortium name="The Broad Institute Genomics Platform"/>
            <consortium name="The Broad Institute Genome Sequencing Center for Infectious Disease"/>
            <person name="Wu L."/>
            <person name="Ma J."/>
        </authorList>
    </citation>
    <scope>NUCLEOTIDE SEQUENCE [LARGE SCALE GENOMIC DNA]</scope>
    <source>
        <strain evidence="5">JCM 17630</strain>
    </source>
</reference>
<organism evidence="4 5">
    <name type="scientific">Postechiella marina</name>
    <dbReference type="NCBI Taxonomy" id="943941"/>
    <lineage>
        <taxon>Bacteria</taxon>
        <taxon>Pseudomonadati</taxon>
        <taxon>Bacteroidota</taxon>
        <taxon>Flavobacteriia</taxon>
        <taxon>Flavobacteriales</taxon>
        <taxon>Flavobacteriaceae</taxon>
        <taxon>Postechiella</taxon>
    </lineage>
</organism>
<evidence type="ECO:0000256" key="1">
    <source>
        <dbReference type="PROSITE-ProRule" id="PRU00339"/>
    </source>
</evidence>
<dbReference type="Pfam" id="PF13181">
    <property type="entry name" value="TPR_8"/>
    <property type="match status" value="1"/>
</dbReference>
<gene>
    <name evidence="4" type="ORF">GCM10022291_10050</name>
</gene>
<sequence>MSVYAQKSKIDSLETLLLTTNKQRDSLRLNVLIELGYAYYLSNPDRGIEVLNEAIKIAKATEDISREAKALQYIGHNYSTKREDSIALQKYDMAIKIYDKIGDRQRKARAIYNKGLIYFNQSDYNRANKNNKEAFLVFKAENDSVLMAKMLNSIGLNYMYQSNYTKSLSKYFEALTIYERLKDTTSIDYASINESIGILYTRLEKFNKAISYHEKAIKIYKTKQYNYGLANSLTNIANAYDYLKEHKKAIDNYNEAFNIMKTLNNKLGMASAKTNIGIAYVSLKNYNKAISYFNQSKPIYQSLNNSNNLAIVHDYIGICYLNSNLKLAQENFKASLRYAKKSHSINLQVNALESLTDVNYKLGNYKNAYKLKEEAVILKDSFYSTEKKEELARLEEQYKFENEKNILENNFERERLIAKEELEHHKHIRNLIVFGGGSFFLLVIGGMFFYRKKRESDFKFKVADTELKALRAQMDPHFLFNSLNSIHSYIIKNDIESATNYLTKFARLIRKTLESSTEKFVPLKDDIEVLKNYLDIEQKRLNNNFTYTINVSNEIDVSSILIPPLILQPFIENSIWHGVALIKNSGEITIEFKKENNMLYCSVDDNGVGRGGTKNITKDNKSIGINLTKNRIDIINEQKKTKGSMTIIDKKQGVKVEVKLPLIFSF</sequence>
<evidence type="ECO:0000313" key="4">
    <source>
        <dbReference type="EMBL" id="GAA4233329.1"/>
    </source>
</evidence>
<accession>A0ABP8C497</accession>
<dbReference type="InterPro" id="IPR019734">
    <property type="entry name" value="TPR_rpt"/>
</dbReference>
<dbReference type="SUPFAM" id="SSF55874">
    <property type="entry name" value="ATPase domain of HSP90 chaperone/DNA topoisomerase II/histidine kinase"/>
    <property type="match status" value="1"/>
</dbReference>
<dbReference type="SUPFAM" id="SSF48452">
    <property type="entry name" value="TPR-like"/>
    <property type="match status" value="2"/>
</dbReference>
<dbReference type="InterPro" id="IPR010559">
    <property type="entry name" value="Sig_transdc_His_kin_internal"/>
</dbReference>
<dbReference type="Pfam" id="PF06580">
    <property type="entry name" value="His_kinase"/>
    <property type="match status" value="1"/>
</dbReference>
<keyword evidence="5" id="KW-1185">Reference proteome</keyword>
<dbReference type="SMART" id="SM00028">
    <property type="entry name" value="TPR"/>
    <property type="match status" value="7"/>
</dbReference>
<protein>
    <recommendedName>
        <fullName evidence="3">Signal transduction histidine kinase internal region domain-containing protein</fullName>
    </recommendedName>
</protein>
<evidence type="ECO:0000259" key="3">
    <source>
        <dbReference type="Pfam" id="PF06580"/>
    </source>
</evidence>
<evidence type="ECO:0000313" key="5">
    <source>
        <dbReference type="Proteomes" id="UP001501496"/>
    </source>
</evidence>
<dbReference type="Proteomes" id="UP001501496">
    <property type="component" value="Unassembled WGS sequence"/>
</dbReference>
<dbReference type="InterPro" id="IPR050640">
    <property type="entry name" value="Bact_2-comp_sensor_kinase"/>
</dbReference>
<name>A0ABP8C497_9FLAO</name>